<reference evidence="1" key="2">
    <citation type="journal article" date="2022" name="Microbiol. Resour. Announc.">
        <title>Metagenome Sequencing to Explore Phylogenomics of Terrestrial Cyanobacteria.</title>
        <authorList>
            <person name="Ward R.D."/>
            <person name="Stajich J.E."/>
            <person name="Johansen J.R."/>
            <person name="Huntemann M."/>
            <person name="Clum A."/>
            <person name="Foster B."/>
            <person name="Foster B."/>
            <person name="Roux S."/>
            <person name="Palaniappan K."/>
            <person name="Varghese N."/>
            <person name="Mukherjee S."/>
            <person name="Reddy T.B.K."/>
            <person name="Daum C."/>
            <person name="Copeland A."/>
            <person name="Chen I.A."/>
            <person name="Ivanova N.N."/>
            <person name="Kyrpides N.C."/>
            <person name="Shapiro N."/>
            <person name="Eloe-Fadrosh E.A."/>
            <person name="Pietrasiak N."/>
        </authorList>
    </citation>
    <scope>NUCLEOTIDE SEQUENCE</scope>
    <source>
        <strain evidence="1">HA4357-MV3</strain>
    </source>
</reference>
<comment type="caution">
    <text evidence="1">The sequence shown here is derived from an EMBL/GenBank/DDBJ whole genome shotgun (WGS) entry which is preliminary data.</text>
</comment>
<dbReference type="Pfam" id="PF02585">
    <property type="entry name" value="PIG-L"/>
    <property type="match status" value="1"/>
</dbReference>
<gene>
    <name evidence="1" type="ORF">KME28_14430</name>
</gene>
<sequence length="222" mass="25253">MNHKILIIAPHPDDEILGVGGTIARFAAEKNEVYVVIMTQGYPPDFSEEMNQIDRQEALAAHQILGVKETIFLSFPAARLDNVPHRDMNEQLLKLIQRIQPDMLFVPFIGDLHMDHQRVFLSSLVAARPNNPYAPKSIYAYETLSETNWNAPYITANFVPNVFVNISAFLETKLEAMRLYASQIKPFPNERSEESLRALATLRGSTVNLFAAEAFYLIRQIY</sequence>
<name>A0A9E3LU34_9NOST</name>
<dbReference type="SUPFAM" id="SSF102588">
    <property type="entry name" value="LmbE-like"/>
    <property type="match status" value="1"/>
</dbReference>
<evidence type="ECO:0000313" key="1">
    <source>
        <dbReference type="EMBL" id="MBW4432884.1"/>
    </source>
</evidence>
<proteinExistence type="predicted"/>
<dbReference type="PANTHER" id="PTHR12993">
    <property type="entry name" value="N-ACETYLGLUCOSAMINYL-PHOSPHATIDYLINOSITOL DE-N-ACETYLASE-RELATED"/>
    <property type="match status" value="1"/>
</dbReference>
<protein>
    <submittedName>
        <fullName evidence="1">PIG-L family deacetylase</fullName>
    </submittedName>
</protein>
<dbReference type="PANTHER" id="PTHR12993:SF11">
    <property type="entry name" value="N-ACETYLGLUCOSAMINYL-PHOSPHATIDYLINOSITOL DE-N-ACETYLASE"/>
    <property type="match status" value="1"/>
</dbReference>
<reference evidence="1" key="1">
    <citation type="submission" date="2021-05" db="EMBL/GenBank/DDBJ databases">
        <authorList>
            <person name="Pietrasiak N."/>
            <person name="Ward R."/>
            <person name="Stajich J.E."/>
            <person name="Kurbessoian T."/>
        </authorList>
    </citation>
    <scope>NUCLEOTIDE SEQUENCE</scope>
    <source>
        <strain evidence="1">HA4357-MV3</strain>
    </source>
</reference>
<dbReference type="InterPro" id="IPR024078">
    <property type="entry name" value="LmbE-like_dom_sf"/>
</dbReference>
<accession>A0A9E3LU34</accession>
<dbReference type="GO" id="GO:0016811">
    <property type="term" value="F:hydrolase activity, acting on carbon-nitrogen (but not peptide) bonds, in linear amides"/>
    <property type="evidence" value="ECO:0007669"/>
    <property type="project" value="TreeGrafter"/>
</dbReference>
<organism evidence="1 2">
    <name type="scientific">Pelatocladus maniniholoensis HA4357-MV3</name>
    <dbReference type="NCBI Taxonomy" id="1117104"/>
    <lineage>
        <taxon>Bacteria</taxon>
        <taxon>Bacillati</taxon>
        <taxon>Cyanobacteriota</taxon>
        <taxon>Cyanophyceae</taxon>
        <taxon>Nostocales</taxon>
        <taxon>Nostocaceae</taxon>
        <taxon>Pelatocladus</taxon>
    </lineage>
</organism>
<dbReference type="Gene3D" id="3.40.50.10320">
    <property type="entry name" value="LmbE-like"/>
    <property type="match status" value="1"/>
</dbReference>
<dbReference type="EMBL" id="JAHHHW010000094">
    <property type="protein sequence ID" value="MBW4432884.1"/>
    <property type="molecule type" value="Genomic_DNA"/>
</dbReference>
<dbReference type="InterPro" id="IPR003737">
    <property type="entry name" value="GlcNAc_PI_deacetylase-related"/>
</dbReference>
<evidence type="ECO:0000313" key="2">
    <source>
        <dbReference type="Proteomes" id="UP000813215"/>
    </source>
</evidence>
<dbReference type="AlphaFoldDB" id="A0A9E3LU34"/>
<dbReference type="Proteomes" id="UP000813215">
    <property type="component" value="Unassembled WGS sequence"/>
</dbReference>